<accession>L8PSL8</accession>
<reference evidence="2 3" key="1">
    <citation type="journal article" date="2013" name="Genome Announc.">
        <title>Draft Genome Sequence of Streptomyces viridochromogenes Strain Tu57, Producer of Avilamycin.</title>
        <authorList>
            <person name="Gruning B.A."/>
            <person name="Erxleben A."/>
            <person name="Hahnlein A."/>
            <person name="Gunther S."/>
        </authorList>
    </citation>
    <scope>NUCLEOTIDE SEQUENCE [LARGE SCALE GENOMIC DNA]</scope>
    <source>
        <strain evidence="2 3">Tue57</strain>
    </source>
</reference>
<keyword evidence="1" id="KW-0812">Transmembrane</keyword>
<dbReference type="PATRIC" id="fig|1160705.3.peg.639"/>
<keyword evidence="1" id="KW-0472">Membrane</keyword>
<evidence type="ECO:0000313" key="3">
    <source>
        <dbReference type="Proteomes" id="UP000011205"/>
    </source>
</evidence>
<evidence type="ECO:0000256" key="1">
    <source>
        <dbReference type="SAM" id="Phobius"/>
    </source>
</evidence>
<protein>
    <submittedName>
        <fullName evidence="2">Uncharacterized protein</fullName>
    </submittedName>
</protein>
<feature type="transmembrane region" description="Helical" evidence="1">
    <location>
        <begin position="97"/>
        <end position="122"/>
    </location>
</feature>
<keyword evidence="1" id="KW-1133">Transmembrane helix</keyword>
<sequence length="244" mass="25045">MDMRMRRPRHPLPTSGPHLMEHLRSTVWGPAEFVGMPPWWLVGEGLLAGSLGAVAIVGVTVVGAWYGLPALASGEAGLVCAAALSLYLCLVRAGRALIGVVAVLAVCLALQAPQAAAGVVLAERGRVESALVTSVEGGPSAVSSRGRYFCSVADRDGLPLEVRIWRGCGQTTRPGDALAVVYDPKGRVQPRGVEPQAAAGGPLRGLIGWAAALVAGSLVAVVRSYRLTHIASSSAQRGTGGTAS</sequence>
<evidence type="ECO:0000313" key="2">
    <source>
        <dbReference type="EMBL" id="ELS58402.1"/>
    </source>
</evidence>
<gene>
    <name evidence="2" type="ORF">STVIR_0644</name>
</gene>
<dbReference type="AlphaFoldDB" id="L8PSL8"/>
<dbReference type="EMBL" id="AMLP01000025">
    <property type="protein sequence ID" value="ELS58402.1"/>
    <property type="molecule type" value="Genomic_DNA"/>
</dbReference>
<feature type="transmembrane region" description="Helical" evidence="1">
    <location>
        <begin position="206"/>
        <end position="225"/>
    </location>
</feature>
<comment type="caution">
    <text evidence="2">The sequence shown here is derived from an EMBL/GenBank/DDBJ whole genome shotgun (WGS) entry which is preliminary data.</text>
</comment>
<name>L8PSL8_STRVR</name>
<feature type="transmembrane region" description="Helical" evidence="1">
    <location>
        <begin position="72"/>
        <end position="90"/>
    </location>
</feature>
<feature type="transmembrane region" description="Helical" evidence="1">
    <location>
        <begin position="46"/>
        <end position="66"/>
    </location>
</feature>
<dbReference type="Proteomes" id="UP000011205">
    <property type="component" value="Unassembled WGS sequence"/>
</dbReference>
<organism evidence="2 3">
    <name type="scientific">Streptomyces viridochromogenes Tue57</name>
    <dbReference type="NCBI Taxonomy" id="1160705"/>
    <lineage>
        <taxon>Bacteria</taxon>
        <taxon>Bacillati</taxon>
        <taxon>Actinomycetota</taxon>
        <taxon>Actinomycetes</taxon>
        <taxon>Kitasatosporales</taxon>
        <taxon>Streptomycetaceae</taxon>
        <taxon>Streptomyces</taxon>
    </lineage>
</organism>
<proteinExistence type="predicted"/>